<reference evidence="1" key="1">
    <citation type="submission" date="2024-01" db="EMBL/GenBank/DDBJ databases">
        <authorList>
            <person name="Webb A."/>
        </authorList>
    </citation>
    <scope>NUCLEOTIDE SEQUENCE</scope>
    <source>
        <strain evidence="1">Pm1</strain>
    </source>
</reference>
<dbReference type="Proteomes" id="UP001162060">
    <property type="component" value="Unassembled WGS sequence"/>
</dbReference>
<organism evidence="1 2">
    <name type="scientific">Peronospora matthiolae</name>
    <dbReference type="NCBI Taxonomy" id="2874970"/>
    <lineage>
        <taxon>Eukaryota</taxon>
        <taxon>Sar</taxon>
        <taxon>Stramenopiles</taxon>
        <taxon>Oomycota</taxon>
        <taxon>Peronosporomycetes</taxon>
        <taxon>Peronosporales</taxon>
        <taxon>Peronosporaceae</taxon>
        <taxon>Peronospora</taxon>
    </lineage>
</organism>
<sequence>MEAENVWYNAECGVLLPTIEDAVKEVTTVAGSSYASSCGYLD</sequence>
<protein>
    <submittedName>
        <fullName evidence="1">Uncharacterized protein</fullName>
    </submittedName>
</protein>
<accession>A0AAV1SZZ4</accession>
<evidence type="ECO:0000313" key="1">
    <source>
        <dbReference type="EMBL" id="CAK7895184.1"/>
    </source>
</evidence>
<name>A0AAV1SZZ4_9STRA</name>
<comment type="caution">
    <text evidence="1">The sequence shown here is derived from an EMBL/GenBank/DDBJ whole genome shotgun (WGS) entry which is preliminary data.</text>
</comment>
<dbReference type="EMBL" id="CAKLBY020000004">
    <property type="protein sequence ID" value="CAK7895184.1"/>
    <property type="molecule type" value="Genomic_DNA"/>
</dbReference>
<dbReference type="AlphaFoldDB" id="A0AAV1SZZ4"/>
<evidence type="ECO:0000313" key="2">
    <source>
        <dbReference type="Proteomes" id="UP001162060"/>
    </source>
</evidence>
<proteinExistence type="predicted"/>
<gene>
    <name evidence="1" type="ORF">PM001_LOCUS984</name>
</gene>